<feature type="compositionally biased region" description="Basic residues" evidence="1">
    <location>
        <begin position="17"/>
        <end position="26"/>
    </location>
</feature>
<dbReference type="Proteomes" id="UP001165205">
    <property type="component" value="Unassembled WGS sequence"/>
</dbReference>
<name>A0AAN4YGJ1_ASPOZ</name>
<proteinExistence type="predicted"/>
<dbReference type="AlphaFoldDB" id="A0AAN4YGJ1"/>
<feature type="compositionally biased region" description="Polar residues" evidence="1">
    <location>
        <begin position="1"/>
        <end position="10"/>
    </location>
</feature>
<sequence length="72" mass="7647">MENPKVSSDQILEKHGGRSRPSRSRSIRSDCCSNCDGDCGIPRFGEPVSPVDFSMFRSDPLSGVSAMGAIAG</sequence>
<evidence type="ECO:0000313" key="3">
    <source>
        <dbReference type="Proteomes" id="UP001165205"/>
    </source>
</evidence>
<organism evidence="2 3">
    <name type="scientific">Aspergillus oryzae</name>
    <name type="common">Yellow koji mold</name>
    <dbReference type="NCBI Taxonomy" id="5062"/>
    <lineage>
        <taxon>Eukaryota</taxon>
        <taxon>Fungi</taxon>
        <taxon>Dikarya</taxon>
        <taxon>Ascomycota</taxon>
        <taxon>Pezizomycotina</taxon>
        <taxon>Eurotiomycetes</taxon>
        <taxon>Eurotiomycetidae</taxon>
        <taxon>Eurotiales</taxon>
        <taxon>Aspergillaceae</taxon>
        <taxon>Aspergillus</taxon>
        <taxon>Aspergillus subgen. Circumdati</taxon>
    </lineage>
</organism>
<dbReference type="EMBL" id="BSYA01000029">
    <property type="protein sequence ID" value="GMG26763.1"/>
    <property type="molecule type" value="Genomic_DNA"/>
</dbReference>
<evidence type="ECO:0000256" key="1">
    <source>
        <dbReference type="SAM" id="MobiDB-lite"/>
    </source>
</evidence>
<gene>
    <name evidence="2" type="ORF">Aory04_000350500</name>
</gene>
<evidence type="ECO:0000313" key="2">
    <source>
        <dbReference type="EMBL" id="GMG26763.1"/>
    </source>
</evidence>
<accession>A0AAN4YGJ1</accession>
<protein>
    <submittedName>
        <fullName evidence="2">Unnamed protein product</fullName>
    </submittedName>
</protein>
<reference evidence="2" key="1">
    <citation type="submission" date="2023-04" db="EMBL/GenBank/DDBJ databases">
        <title>Aspergillus oryzae NBRC 4228.</title>
        <authorList>
            <person name="Ichikawa N."/>
            <person name="Sato H."/>
            <person name="Tonouchi N."/>
        </authorList>
    </citation>
    <scope>NUCLEOTIDE SEQUENCE</scope>
    <source>
        <strain evidence="2">NBRC 4228</strain>
    </source>
</reference>
<comment type="caution">
    <text evidence="2">The sequence shown here is derived from an EMBL/GenBank/DDBJ whole genome shotgun (WGS) entry which is preliminary data.</text>
</comment>
<feature type="region of interest" description="Disordered" evidence="1">
    <location>
        <begin position="1"/>
        <end position="30"/>
    </location>
</feature>